<organism evidence="2 3">
    <name type="scientific">Parascedosporium putredinis</name>
    <dbReference type="NCBI Taxonomy" id="1442378"/>
    <lineage>
        <taxon>Eukaryota</taxon>
        <taxon>Fungi</taxon>
        <taxon>Dikarya</taxon>
        <taxon>Ascomycota</taxon>
        <taxon>Pezizomycotina</taxon>
        <taxon>Sordariomycetes</taxon>
        <taxon>Hypocreomycetidae</taxon>
        <taxon>Microascales</taxon>
        <taxon>Microascaceae</taxon>
        <taxon>Parascedosporium</taxon>
    </lineage>
</organism>
<evidence type="ECO:0000256" key="1">
    <source>
        <dbReference type="SAM" id="MobiDB-lite"/>
    </source>
</evidence>
<dbReference type="Proteomes" id="UP000838763">
    <property type="component" value="Unassembled WGS sequence"/>
</dbReference>
<proteinExistence type="predicted"/>
<dbReference type="AlphaFoldDB" id="A0A9P1M7B1"/>
<evidence type="ECO:0008006" key="4">
    <source>
        <dbReference type="Google" id="ProtNLM"/>
    </source>
</evidence>
<reference evidence="2" key="1">
    <citation type="submission" date="2022-11" db="EMBL/GenBank/DDBJ databases">
        <authorList>
            <person name="Scott C."/>
            <person name="Bruce N."/>
        </authorList>
    </citation>
    <scope>NUCLEOTIDE SEQUENCE</scope>
</reference>
<evidence type="ECO:0000313" key="3">
    <source>
        <dbReference type="Proteomes" id="UP000838763"/>
    </source>
</evidence>
<dbReference type="PANTHER" id="PTHR42087">
    <property type="entry name" value="ILP IS AN APOPTOSIS INHIBITOR"/>
    <property type="match status" value="1"/>
</dbReference>
<comment type="caution">
    <text evidence="2">The sequence shown here is derived from an EMBL/GenBank/DDBJ whole genome shotgun (WGS) entry which is preliminary data.</text>
</comment>
<feature type="compositionally biased region" description="Low complexity" evidence="1">
    <location>
        <begin position="75"/>
        <end position="85"/>
    </location>
</feature>
<sequence length="192" mass="21535">MAFPGRAQQPFQQSMHGEQFDLFDWYPKFQSCMRYFLDEAQYTGPVQVVASFINIQLPFQNSTHPVFSSKPTVGPSASPSTSRPPSLGPVAGNRPIVSASVALIPYIRRLVATGFDFPAVLHGFFGDDWAMGVGPLHESERRNYLFASKSNSWLEVKAHYDMADGQLVPFLKPPKRLLRRKYSWRKPPGVSG</sequence>
<keyword evidence="3" id="KW-1185">Reference proteome</keyword>
<dbReference type="EMBL" id="CALLCH030000001">
    <property type="protein sequence ID" value="CAI4210444.1"/>
    <property type="molecule type" value="Genomic_DNA"/>
</dbReference>
<evidence type="ECO:0000313" key="2">
    <source>
        <dbReference type="EMBL" id="CAI4210444.1"/>
    </source>
</evidence>
<gene>
    <name evidence="2" type="ORF">PPNO1_LOCUS247</name>
</gene>
<dbReference type="PANTHER" id="PTHR42087:SF1">
    <property type="entry name" value="ILP IS AN APOPTOSIS INHIBITOR"/>
    <property type="match status" value="1"/>
</dbReference>
<dbReference type="OrthoDB" id="5335812at2759"/>
<protein>
    <recommendedName>
        <fullName evidence="4">Ilp is an apoptosis inhibitor</fullName>
    </recommendedName>
</protein>
<feature type="region of interest" description="Disordered" evidence="1">
    <location>
        <begin position="68"/>
        <end position="89"/>
    </location>
</feature>
<name>A0A9P1M7B1_9PEZI</name>
<accession>A0A9P1M7B1</accession>
<dbReference type="InterPro" id="IPR053267">
    <property type="entry name" value="Verrucosidin_biosynth-assoc"/>
</dbReference>